<keyword evidence="1" id="KW-1133">Transmembrane helix</keyword>
<dbReference type="EMBL" id="BPVZ01000046">
    <property type="protein sequence ID" value="GKV16958.1"/>
    <property type="molecule type" value="Genomic_DNA"/>
</dbReference>
<accession>A0AAV5JQP8</accession>
<evidence type="ECO:0000313" key="2">
    <source>
        <dbReference type="EMBL" id="GKV16958.1"/>
    </source>
</evidence>
<keyword evidence="1" id="KW-0472">Membrane</keyword>
<organism evidence="2 3">
    <name type="scientific">Rubroshorea leprosula</name>
    <dbReference type="NCBI Taxonomy" id="152421"/>
    <lineage>
        <taxon>Eukaryota</taxon>
        <taxon>Viridiplantae</taxon>
        <taxon>Streptophyta</taxon>
        <taxon>Embryophyta</taxon>
        <taxon>Tracheophyta</taxon>
        <taxon>Spermatophyta</taxon>
        <taxon>Magnoliopsida</taxon>
        <taxon>eudicotyledons</taxon>
        <taxon>Gunneridae</taxon>
        <taxon>Pentapetalae</taxon>
        <taxon>rosids</taxon>
        <taxon>malvids</taxon>
        <taxon>Malvales</taxon>
        <taxon>Dipterocarpaceae</taxon>
        <taxon>Rubroshorea</taxon>
    </lineage>
</organism>
<feature type="transmembrane region" description="Helical" evidence="1">
    <location>
        <begin position="12"/>
        <end position="29"/>
    </location>
</feature>
<dbReference type="AlphaFoldDB" id="A0AAV5JQP8"/>
<keyword evidence="3" id="KW-1185">Reference proteome</keyword>
<comment type="caution">
    <text evidence="2">The sequence shown here is derived from an EMBL/GenBank/DDBJ whole genome shotgun (WGS) entry which is preliminary data.</text>
</comment>
<evidence type="ECO:0000313" key="3">
    <source>
        <dbReference type="Proteomes" id="UP001054252"/>
    </source>
</evidence>
<gene>
    <name evidence="2" type="ORF">SLEP1_g27520</name>
</gene>
<reference evidence="2 3" key="1">
    <citation type="journal article" date="2021" name="Commun. Biol.">
        <title>The genome of Shorea leprosula (Dipterocarpaceae) highlights the ecological relevance of drought in aseasonal tropical rainforests.</title>
        <authorList>
            <person name="Ng K.K.S."/>
            <person name="Kobayashi M.J."/>
            <person name="Fawcett J.A."/>
            <person name="Hatakeyama M."/>
            <person name="Paape T."/>
            <person name="Ng C.H."/>
            <person name="Ang C.C."/>
            <person name="Tnah L.H."/>
            <person name="Lee C.T."/>
            <person name="Nishiyama T."/>
            <person name="Sese J."/>
            <person name="O'Brien M.J."/>
            <person name="Copetti D."/>
            <person name="Mohd Noor M.I."/>
            <person name="Ong R.C."/>
            <person name="Putra M."/>
            <person name="Sireger I.Z."/>
            <person name="Indrioko S."/>
            <person name="Kosugi Y."/>
            <person name="Izuno A."/>
            <person name="Isagi Y."/>
            <person name="Lee S.L."/>
            <person name="Shimizu K.K."/>
        </authorList>
    </citation>
    <scope>NUCLEOTIDE SEQUENCE [LARGE SCALE GENOMIC DNA]</scope>
    <source>
        <strain evidence="2">214</strain>
    </source>
</reference>
<name>A0AAV5JQP8_9ROSI</name>
<proteinExistence type="predicted"/>
<keyword evidence="1" id="KW-0812">Transmembrane</keyword>
<dbReference type="Proteomes" id="UP001054252">
    <property type="component" value="Unassembled WGS sequence"/>
</dbReference>
<sequence>MLNCLPWLCHHNALTILVCVLGAIIARLWPHLTKSTKVYNMFKFEWVRICATM</sequence>
<protein>
    <submittedName>
        <fullName evidence="2">Uncharacterized protein</fullName>
    </submittedName>
</protein>
<evidence type="ECO:0000256" key="1">
    <source>
        <dbReference type="SAM" id="Phobius"/>
    </source>
</evidence>